<accession>A0A0E0SDJ7</accession>
<name>A0A098DRM6_GIBZE</name>
<dbReference type="AlphaFoldDB" id="A0A098DRM6"/>
<evidence type="ECO:0000313" key="1">
    <source>
        <dbReference type="EnsemblFungi" id="CEF84510"/>
    </source>
</evidence>
<organism evidence="1">
    <name type="scientific">Gibberella zeae (strain ATCC MYA-4620 / CBS 123657 / FGSC 9075 / NRRL 31084 / PH-1)</name>
    <name type="common">Wheat head blight fungus</name>
    <name type="synonym">Fusarium graminearum</name>
    <dbReference type="NCBI Taxonomy" id="229533"/>
    <lineage>
        <taxon>Eukaryota</taxon>
        <taxon>Fungi</taxon>
        <taxon>Dikarya</taxon>
        <taxon>Ascomycota</taxon>
        <taxon>Pezizomycotina</taxon>
        <taxon>Sordariomycetes</taxon>
        <taxon>Hypocreomycetidae</taxon>
        <taxon>Hypocreales</taxon>
        <taxon>Nectriaceae</taxon>
        <taxon>Fusarium</taxon>
    </lineage>
</organism>
<dbReference type="EMBL" id="HG970335">
    <property type="status" value="NOT_ANNOTATED_CDS"/>
    <property type="molecule type" value="Genomic_DNA"/>
</dbReference>
<reference evidence="1" key="1">
    <citation type="journal article" date="2007" name="Science">
        <title>The Fusarium graminearum genome reveals a link between localized polymorphism and pathogen specialization.</title>
        <authorList>
            <person name="Cuomo C.A."/>
            <person name="Gueldener U."/>
            <person name="Xu J.-R."/>
            <person name="Trail F."/>
            <person name="Turgeon B.G."/>
            <person name="Di Pietro A."/>
            <person name="Walton J.D."/>
            <person name="Ma L.-J."/>
            <person name="Baker S.E."/>
            <person name="Rep M."/>
            <person name="Adam G."/>
            <person name="Antoniw J."/>
            <person name="Baldwin T."/>
            <person name="Calvo S.E."/>
            <person name="Chang Y.-L."/>
            <person name="DeCaprio D."/>
            <person name="Gale L.R."/>
            <person name="Gnerre S."/>
            <person name="Goswami R.S."/>
            <person name="Hammond-Kosack K."/>
            <person name="Harris L.J."/>
            <person name="Hilburn K."/>
            <person name="Kennell J.C."/>
            <person name="Kroken S."/>
            <person name="Magnuson J.K."/>
            <person name="Mannhaupt G."/>
            <person name="Mauceli E.W."/>
            <person name="Mewes H.-W."/>
            <person name="Mitterbauer R."/>
            <person name="Muehlbauer G."/>
            <person name="Muensterkoetter M."/>
            <person name="Nelson D."/>
            <person name="O'Donnell K."/>
            <person name="Ouellet T."/>
            <person name="Qi W."/>
            <person name="Quesneville H."/>
            <person name="Roncero M.I.G."/>
            <person name="Seong K.-Y."/>
            <person name="Tetko I.V."/>
            <person name="Urban M."/>
            <person name="Waalwijk C."/>
            <person name="Ward T.J."/>
            <person name="Yao J."/>
            <person name="Birren B.W."/>
            <person name="Kistler H.C."/>
        </authorList>
    </citation>
    <scope>NUCLEOTIDE SEQUENCE [LARGE SCALE GENOMIC DNA]</scope>
    <source>
        <strain evidence="1">PH-1 / ATCC MYA-4620 / FGSC 9075 / NRRL 31084</strain>
    </source>
</reference>
<proteinExistence type="predicted"/>
<sequence>MMLTGGIPIGPGMRSLQASWRLFWCGSPDTQRLQPETGLMVLVT</sequence>
<reference evidence="1" key="3">
    <citation type="submission" date="2017-01" db="UniProtKB">
        <authorList>
            <consortium name="EnsemblFungi"/>
        </authorList>
    </citation>
    <scope>IDENTIFICATION</scope>
    <source>
        <strain evidence="1">PH-1 / ATCC MYA-4620 / FGSC 9075 / NRRL 31084</strain>
    </source>
</reference>
<accession>A0A098DRM6</accession>
<protein>
    <submittedName>
        <fullName evidence="1">Uncharacterized protein</fullName>
    </submittedName>
</protein>
<reference evidence="1" key="2">
    <citation type="journal article" date="2010" name="Nature">
        <title>Comparative genomics reveals mobile pathogenicity chromosomes in Fusarium.</title>
        <authorList>
            <person name="Ma L.J."/>
            <person name="van der Does H.C."/>
            <person name="Borkovich K.A."/>
            <person name="Coleman J.J."/>
            <person name="Daboussi M.J."/>
            <person name="Di Pietro A."/>
            <person name="Dufresne M."/>
            <person name="Freitag M."/>
            <person name="Grabherr M."/>
            <person name="Henrissat B."/>
            <person name="Houterman P.M."/>
            <person name="Kang S."/>
            <person name="Shim W.B."/>
            <person name="Woloshuk C."/>
            <person name="Xie X."/>
            <person name="Xu J.R."/>
            <person name="Antoniw J."/>
            <person name="Baker S.E."/>
            <person name="Bluhm B.H."/>
            <person name="Breakspear A."/>
            <person name="Brown D.W."/>
            <person name="Butchko R.A."/>
            <person name="Chapman S."/>
            <person name="Coulson R."/>
            <person name="Coutinho P.M."/>
            <person name="Danchin E.G."/>
            <person name="Diener A."/>
            <person name="Gale L.R."/>
            <person name="Gardiner D.M."/>
            <person name="Goff S."/>
            <person name="Hammond-Kosack K.E."/>
            <person name="Hilburn K."/>
            <person name="Hua-Van A."/>
            <person name="Jonkers W."/>
            <person name="Kazan K."/>
            <person name="Kodira C.D."/>
            <person name="Koehrsen M."/>
            <person name="Kumar L."/>
            <person name="Lee Y.H."/>
            <person name="Li L."/>
            <person name="Manners J.M."/>
            <person name="Miranda-Saavedra D."/>
            <person name="Mukherjee M."/>
            <person name="Park G."/>
            <person name="Park J."/>
            <person name="Park S.Y."/>
            <person name="Proctor R.H."/>
            <person name="Regev A."/>
            <person name="Ruiz-Roldan M.C."/>
            <person name="Sain D."/>
            <person name="Sakthikumar S."/>
            <person name="Sykes S."/>
            <person name="Schwartz D.C."/>
            <person name="Turgeon B.G."/>
            <person name="Wapinski I."/>
            <person name="Yoder O."/>
            <person name="Young S."/>
            <person name="Zeng Q."/>
            <person name="Zhou S."/>
            <person name="Galagan J."/>
            <person name="Cuomo C.A."/>
            <person name="Kistler H.C."/>
            <person name="Rep M."/>
        </authorList>
    </citation>
    <scope>GENOME REANNOTATION</scope>
    <source>
        <strain evidence="1">PH-1 / ATCC MYA-4620 / FGSC 9075 / NRRL 31084</strain>
    </source>
</reference>
<dbReference type="EnsemblFungi" id="CEF84510">
    <property type="protein sequence ID" value="CEF84510"/>
    <property type="gene ID" value="FGRRES_15552"/>
</dbReference>